<sequence>MEGKCLCGAITVRTPDKKSIDACHCGMCRRWGGGPALGVSCGSNVQVDGDDKLKVYQSSDWAQRAFCGECGTHIYYKLLPTNEYFVPVGLFQDGIEFEFTEQIFIDRKPSYYEFANQTSNLTEAEIFAKFASIENT</sequence>
<feature type="domain" description="CENP-V/GFA" evidence="5">
    <location>
        <begin position="1"/>
        <end position="113"/>
    </location>
</feature>
<proteinExistence type="inferred from homology"/>
<evidence type="ECO:0000256" key="4">
    <source>
        <dbReference type="ARBA" id="ARBA00023239"/>
    </source>
</evidence>
<dbReference type="InterPro" id="IPR011057">
    <property type="entry name" value="Mss4-like_sf"/>
</dbReference>
<dbReference type="GO" id="GO:0016846">
    <property type="term" value="F:carbon-sulfur lyase activity"/>
    <property type="evidence" value="ECO:0007669"/>
    <property type="project" value="InterPro"/>
</dbReference>
<gene>
    <name evidence="6" type="ORF">UH38_02045</name>
</gene>
<dbReference type="PROSITE" id="PS51891">
    <property type="entry name" value="CENP_V_GFA"/>
    <property type="match status" value="1"/>
</dbReference>
<dbReference type="SUPFAM" id="SSF51316">
    <property type="entry name" value="Mss4-like"/>
    <property type="match status" value="1"/>
</dbReference>
<keyword evidence="7" id="KW-1185">Reference proteome</keyword>
<dbReference type="GO" id="GO:0046872">
    <property type="term" value="F:metal ion binding"/>
    <property type="evidence" value="ECO:0007669"/>
    <property type="project" value="UniProtKB-KW"/>
</dbReference>
<dbReference type="EMBL" id="JYON01000001">
    <property type="protein sequence ID" value="KJH73565.1"/>
    <property type="molecule type" value="Genomic_DNA"/>
</dbReference>
<keyword evidence="2" id="KW-0479">Metal-binding</keyword>
<evidence type="ECO:0000259" key="5">
    <source>
        <dbReference type="PROSITE" id="PS51891"/>
    </source>
</evidence>
<reference evidence="6 7" key="1">
    <citation type="submission" date="2015-02" db="EMBL/GenBank/DDBJ databases">
        <title>Draft genome of a novel marine cyanobacterium (Chroococcales) isolated from South Atlantic Ocean.</title>
        <authorList>
            <person name="Rigonato J."/>
            <person name="Alvarenga D.O."/>
            <person name="Branco L.H."/>
            <person name="Varani A.M."/>
            <person name="Brandini F.P."/>
            <person name="Fiore M.F."/>
        </authorList>
    </citation>
    <scope>NUCLEOTIDE SEQUENCE [LARGE SCALE GENOMIC DNA]</scope>
    <source>
        <strain evidence="6 7">CENA595</strain>
    </source>
</reference>
<keyword evidence="4" id="KW-0456">Lyase</keyword>
<dbReference type="Gene3D" id="3.90.1590.10">
    <property type="entry name" value="glutathione-dependent formaldehyde- activating enzyme (gfa)"/>
    <property type="match status" value="1"/>
</dbReference>
<dbReference type="AlphaFoldDB" id="A0A0D8ZXR8"/>
<accession>A0A0D8ZXR8</accession>
<dbReference type="Proteomes" id="UP000032452">
    <property type="component" value="Unassembled WGS sequence"/>
</dbReference>
<dbReference type="Pfam" id="PF04828">
    <property type="entry name" value="GFA"/>
    <property type="match status" value="1"/>
</dbReference>
<evidence type="ECO:0000313" key="6">
    <source>
        <dbReference type="EMBL" id="KJH73565.1"/>
    </source>
</evidence>
<evidence type="ECO:0000313" key="7">
    <source>
        <dbReference type="Proteomes" id="UP000032452"/>
    </source>
</evidence>
<dbReference type="InterPro" id="IPR006913">
    <property type="entry name" value="CENP-V/GFA"/>
</dbReference>
<dbReference type="OrthoDB" id="4188830at2"/>
<dbReference type="PANTHER" id="PTHR33337:SF40">
    <property type="entry name" value="CENP-V_GFA DOMAIN-CONTAINING PROTEIN-RELATED"/>
    <property type="match status" value="1"/>
</dbReference>
<dbReference type="PATRIC" id="fig|1618023.3.peg.1658"/>
<keyword evidence="3" id="KW-0862">Zinc</keyword>
<organism evidence="6 7">
    <name type="scientific">Aliterella atlantica CENA595</name>
    <dbReference type="NCBI Taxonomy" id="1618023"/>
    <lineage>
        <taxon>Bacteria</taxon>
        <taxon>Bacillati</taxon>
        <taxon>Cyanobacteriota</taxon>
        <taxon>Cyanophyceae</taxon>
        <taxon>Chroococcidiopsidales</taxon>
        <taxon>Aliterellaceae</taxon>
        <taxon>Aliterella</taxon>
    </lineage>
</organism>
<dbReference type="RefSeq" id="WP_045052916.1">
    <property type="nucleotide sequence ID" value="NZ_CAWMDP010000017.1"/>
</dbReference>
<name>A0A0D8ZXR8_9CYAN</name>
<dbReference type="PANTHER" id="PTHR33337">
    <property type="entry name" value="GFA DOMAIN-CONTAINING PROTEIN"/>
    <property type="match status" value="1"/>
</dbReference>
<comment type="similarity">
    <text evidence="1">Belongs to the Gfa family.</text>
</comment>
<evidence type="ECO:0000256" key="3">
    <source>
        <dbReference type="ARBA" id="ARBA00022833"/>
    </source>
</evidence>
<evidence type="ECO:0000256" key="1">
    <source>
        <dbReference type="ARBA" id="ARBA00005495"/>
    </source>
</evidence>
<protein>
    <submittedName>
        <fullName evidence="6">Aldehyde-activating protein</fullName>
    </submittedName>
</protein>
<comment type="caution">
    <text evidence="6">The sequence shown here is derived from an EMBL/GenBank/DDBJ whole genome shotgun (WGS) entry which is preliminary data.</text>
</comment>
<evidence type="ECO:0000256" key="2">
    <source>
        <dbReference type="ARBA" id="ARBA00022723"/>
    </source>
</evidence>